<keyword evidence="1" id="KW-1133">Transmembrane helix</keyword>
<evidence type="ECO:0000256" key="1">
    <source>
        <dbReference type="SAM" id="Phobius"/>
    </source>
</evidence>
<sequence length="303" mass="34022">MGALDLSLGVMEVGVLINTFLYGVSSVQFYIYWTGTSKPHWSTRTLVPFIWTVDTISTIFTWSWLYRCTVTYDGNIDILTQDYWTLSTTSFFDGLVGGAVQGYFAYRVHILSRRWIFTIISWFGSALALVATTAVMVVSRFTTVDSFEYKYRWIVTTSFTLLFSVDVVNTCSLCWYLRAERTGSTHIDGIMNKMFLWTLETGILTSIAGLLMLIFSLARPDTSLWICIAIFYGKLYSNSLMASLNGREFLRTSRLTSANGGAPANDWTMPSLNPVSTAVNPIAEGSGSPREKPRPFGFMFDAV</sequence>
<feature type="transmembrane region" description="Helical" evidence="1">
    <location>
        <begin position="223"/>
        <end position="244"/>
    </location>
</feature>
<keyword evidence="4" id="KW-1185">Reference proteome</keyword>
<dbReference type="EMBL" id="KV417515">
    <property type="protein sequence ID" value="KZP26352.1"/>
    <property type="molecule type" value="Genomic_DNA"/>
</dbReference>
<feature type="transmembrane region" description="Helical" evidence="1">
    <location>
        <begin position="116"/>
        <end position="141"/>
    </location>
</feature>
<dbReference type="InterPro" id="IPR045339">
    <property type="entry name" value="DUF6534"/>
</dbReference>
<dbReference type="Proteomes" id="UP000076532">
    <property type="component" value="Unassembled WGS sequence"/>
</dbReference>
<proteinExistence type="predicted"/>
<gene>
    <name evidence="3" type="ORF">FIBSPDRAFT_928780</name>
</gene>
<accession>A0A166PR20</accession>
<feature type="domain" description="DUF6534" evidence="2">
    <location>
        <begin position="164"/>
        <end position="248"/>
    </location>
</feature>
<protein>
    <recommendedName>
        <fullName evidence="2">DUF6534 domain-containing protein</fullName>
    </recommendedName>
</protein>
<name>A0A166PR20_9AGAM</name>
<evidence type="ECO:0000259" key="2">
    <source>
        <dbReference type="Pfam" id="PF20152"/>
    </source>
</evidence>
<feature type="transmembrane region" description="Helical" evidence="1">
    <location>
        <begin position="153"/>
        <end position="177"/>
    </location>
</feature>
<feature type="transmembrane region" description="Helical" evidence="1">
    <location>
        <begin position="15"/>
        <end position="33"/>
    </location>
</feature>
<dbReference type="AlphaFoldDB" id="A0A166PR20"/>
<dbReference type="PANTHER" id="PTHR40465:SF1">
    <property type="entry name" value="DUF6534 DOMAIN-CONTAINING PROTEIN"/>
    <property type="match status" value="1"/>
</dbReference>
<keyword evidence="1" id="KW-0812">Transmembrane</keyword>
<dbReference type="Pfam" id="PF20152">
    <property type="entry name" value="DUF6534"/>
    <property type="match status" value="1"/>
</dbReference>
<evidence type="ECO:0000313" key="3">
    <source>
        <dbReference type="EMBL" id="KZP26352.1"/>
    </source>
</evidence>
<organism evidence="3 4">
    <name type="scientific">Athelia psychrophila</name>
    <dbReference type="NCBI Taxonomy" id="1759441"/>
    <lineage>
        <taxon>Eukaryota</taxon>
        <taxon>Fungi</taxon>
        <taxon>Dikarya</taxon>
        <taxon>Basidiomycota</taxon>
        <taxon>Agaricomycotina</taxon>
        <taxon>Agaricomycetes</taxon>
        <taxon>Agaricomycetidae</taxon>
        <taxon>Atheliales</taxon>
        <taxon>Atheliaceae</taxon>
        <taxon>Athelia</taxon>
    </lineage>
</organism>
<keyword evidence="1" id="KW-0472">Membrane</keyword>
<dbReference type="PANTHER" id="PTHR40465">
    <property type="entry name" value="CHROMOSOME 1, WHOLE GENOME SHOTGUN SEQUENCE"/>
    <property type="match status" value="1"/>
</dbReference>
<feature type="transmembrane region" description="Helical" evidence="1">
    <location>
        <begin position="45"/>
        <end position="64"/>
    </location>
</feature>
<dbReference type="OrthoDB" id="3231781at2759"/>
<reference evidence="3 4" key="1">
    <citation type="journal article" date="2016" name="Mol. Biol. Evol.">
        <title>Comparative Genomics of Early-Diverging Mushroom-Forming Fungi Provides Insights into the Origins of Lignocellulose Decay Capabilities.</title>
        <authorList>
            <person name="Nagy L.G."/>
            <person name="Riley R."/>
            <person name="Tritt A."/>
            <person name="Adam C."/>
            <person name="Daum C."/>
            <person name="Floudas D."/>
            <person name="Sun H."/>
            <person name="Yadav J.S."/>
            <person name="Pangilinan J."/>
            <person name="Larsson K.H."/>
            <person name="Matsuura K."/>
            <person name="Barry K."/>
            <person name="Labutti K."/>
            <person name="Kuo R."/>
            <person name="Ohm R.A."/>
            <person name="Bhattacharya S.S."/>
            <person name="Shirouzu T."/>
            <person name="Yoshinaga Y."/>
            <person name="Martin F.M."/>
            <person name="Grigoriev I.V."/>
            <person name="Hibbett D.S."/>
        </authorList>
    </citation>
    <scope>NUCLEOTIDE SEQUENCE [LARGE SCALE GENOMIC DNA]</scope>
    <source>
        <strain evidence="3 4">CBS 109695</strain>
    </source>
</reference>
<dbReference type="STRING" id="436010.A0A166PR20"/>
<feature type="transmembrane region" description="Helical" evidence="1">
    <location>
        <begin position="197"/>
        <end position="217"/>
    </location>
</feature>
<evidence type="ECO:0000313" key="4">
    <source>
        <dbReference type="Proteomes" id="UP000076532"/>
    </source>
</evidence>